<dbReference type="GeneID" id="93425548"/>
<accession>A0A2V1IXE2</accession>
<protein>
    <submittedName>
        <fullName evidence="2">DUF4252 domain-containing protein</fullName>
    </submittedName>
</protein>
<name>A0A2V1IXE2_9BACT</name>
<evidence type="ECO:0000256" key="1">
    <source>
        <dbReference type="SAM" id="SignalP"/>
    </source>
</evidence>
<sequence length="171" mass="19297">MKKIISLMLLVMAIISPCMADSPVFIENMVQDPNVTVTYISQAMLGKKNYKDMMARLPISSEDARFEAVHIFNCQSQASSNAARNYVADYVKEKTAESEKINAEHGKIVQNKPQLLMKSASGDTSTLIYGFYRTKDSYWFNQIIILMTENKKTTLIDIKGLFPIRSLIIGN</sequence>
<dbReference type="EMBL" id="PUBV01000005">
    <property type="protein sequence ID" value="PWB08645.1"/>
    <property type="molecule type" value="Genomic_DNA"/>
</dbReference>
<dbReference type="AlphaFoldDB" id="A0A2V1IXE2"/>
<gene>
    <name evidence="2" type="ORF">C5O25_03725</name>
</gene>
<dbReference type="RefSeq" id="WP_107035391.1">
    <property type="nucleotide sequence ID" value="NZ_CAONGC010000012.1"/>
</dbReference>
<evidence type="ECO:0000313" key="3">
    <source>
        <dbReference type="Proteomes" id="UP000244925"/>
    </source>
</evidence>
<evidence type="ECO:0000313" key="2">
    <source>
        <dbReference type="EMBL" id="PWB08645.1"/>
    </source>
</evidence>
<dbReference type="Proteomes" id="UP000244925">
    <property type="component" value="Unassembled WGS sequence"/>
</dbReference>
<feature type="signal peptide" evidence="1">
    <location>
        <begin position="1"/>
        <end position="20"/>
    </location>
</feature>
<feature type="chain" id="PRO_5015971283" evidence="1">
    <location>
        <begin position="21"/>
        <end position="171"/>
    </location>
</feature>
<proteinExistence type="predicted"/>
<comment type="caution">
    <text evidence="2">The sequence shown here is derived from an EMBL/GenBank/DDBJ whole genome shotgun (WGS) entry which is preliminary data.</text>
</comment>
<organism evidence="2 3">
    <name type="scientific">Paramuribaculum intestinale</name>
    <dbReference type="NCBI Taxonomy" id="2094151"/>
    <lineage>
        <taxon>Bacteria</taxon>
        <taxon>Pseudomonadati</taxon>
        <taxon>Bacteroidota</taxon>
        <taxon>Bacteroidia</taxon>
        <taxon>Bacteroidales</taxon>
        <taxon>Muribaculaceae</taxon>
        <taxon>Paramuribaculum</taxon>
    </lineage>
</organism>
<keyword evidence="1" id="KW-0732">Signal</keyword>
<keyword evidence="3" id="KW-1185">Reference proteome</keyword>
<reference evidence="3" key="1">
    <citation type="submission" date="2018-02" db="EMBL/GenBank/DDBJ databases">
        <authorList>
            <person name="Clavel T."/>
            <person name="Strowig T."/>
        </authorList>
    </citation>
    <scope>NUCLEOTIDE SEQUENCE [LARGE SCALE GENOMIC DNA]</scope>
    <source>
        <strain evidence="3">DSM 100764</strain>
    </source>
</reference>